<accession>A0ABY5SE27</accession>
<evidence type="ECO:0000313" key="2">
    <source>
        <dbReference type="Proteomes" id="UP001057877"/>
    </source>
</evidence>
<dbReference type="RefSeq" id="WP_258388279.1">
    <property type="nucleotide sequence ID" value="NZ_CP091430.1"/>
</dbReference>
<dbReference type="Proteomes" id="UP001057877">
    <property type="component" value="Chromosome"/>
</dbReference>
<proteinExistence type="predicted"/>
<organism evidence="1 2">
    <name type="scientific">Paenibacillus spongiae</name>
    <dbReference type="NCBI Taxonomy" id="2909671"/>
    <lineage>
        <taxon>Bacteria</taxon>
        <taxon>Bacillati</taxon>
        <taxon>Bacillota</taxon>
        <taxon>Bacilli</taxon>
        <taxon>Bacillales</taxon>
        <taxon>Paenibacillaceae</taxon>
        <taxon>Paenibacillus</taxon>
    </lineage>
</organism>
<dbReference type="EMBL" id="CP091430">
    <property type="protein sequence ID" value="UVI32222.1"/>
    <property type="molecule type" value="Genomic_DNA"/>
</dbReference>
<evidence type="ECO:0000313" key="1">
    <source>
        <dbReference type="EMBL" id="UVI32222.1"/>
    </source>
</evidence>
<name>A0ABY5SE27_9BACL</name>
<evidence type="ECO:0008006" key="3">
    <source>
        <dbReference type="Google" id="ProtNLM"/>
    </source>
</evidence>
<keyword evidence="2" id="KW-1185">Reference proteome</keyword>
<reference evidence="1" key="1">
    <citation type="submission" date="2022-01" db="EMBL/GenBank/DDBJ databases">
        <title>Paenibacillus spongiae sp. nov., isolated from marine sponge.</title>
        <authorList>
            <person name="Li Z."/>
            <person name="Zhang M."/>
        </authorList>
    </citation>
    <scope>NUCLEOTIDE SEQUENCE</scope>
    <source>
        <strain evidence="1">PHS-Z3</strain>
    </source>
</reference>
<sequence>MQRSFEQLFKSTGDLLQHVHTYDKYSIYKETLMAMDETYRVIQKAQWLQDSELFRQWTINRLRRMEYKLLTILEGFTYHLRERQGSLT</sequence>
<gene>
    <name evidence="1" type="ORF">L1F29_10560</name>
</gene>
<protein>
    <recommendedName>
        <fullName evidence="3">Four helix bundle protein</fullName>
    </recommendedName>
</protein>